<dbReference type="InterPro" id="IPR002656">
    <property type="entry name" value="Acyl_transf_3_dom"/>
</dbReference>
<feature type="transmembrane region" description="Helical" evidence="7">
    <location>
        <begin position="292"/>
        <end position="311"/>
    </location>
</feature>
<accession>A0ABU5TXL1</accession>
<feature type="transmembrane region" description="Helical" evidence="7">
    <location>
        <begin position="152"/>
        <end position="172"/>
    </location>
</feature>
<comment type="subcellular location">
    <subcellularLocation>
        <location evidence="1">Cell membrane</location>
        <topology evidence="1">Multi-pass membrane protein</topology>
    </subcellularLocation>
</comment>
<dbReference type="Proteomes" id="UP001301728">
    <property type="component" value="Unassembled WGS sequence"/>
</dbReference>
<evidence type="ECO:0000256" key="4">
    <source>
        <dbReference type="ARBA" id="ARBA00022692"/>
    </source>
</evidence>
<dbReference type="EMBL" id="JAYGHT010000068">
    <property type="protein sequence ID" value="MEA5519682.1"/>
    <property type="molecule type" value="Genomic_DNA"/>
</dbReference>
<feature type="domain" description="Acyltransferase 3" evidence="8">
    <location>
        <begin position="8"/>
        <end position="346"/>
    </location>
</feature>
<evidence type="ECO:0000256" key="7">
    <source>
        <dbReference type="SAM" id="Phobius"/>
    </source>
</evidence>
<evidence type="ECO:0000313" key="9">
    <source>
        <dbReference type="EMBL" id="MEA5519682.1"/>
    </source>
</evidence>
<evidence type="ECO:0000313" key="10">
    <source>
        <dbReference type="Proteomes" id="UP001301728"/>
    </source>
</evidence>
<comment type="similarity">
    <text evidence="2">Belongs to the acyltransferase 3 family.</text>
</comment>
<dbReference type="EC" id="2.3.1.-" evidence="9"/>
<keyword evidence="6 7" id="KW-0472">Membrane</keyword>
<evidence type="ECO:0000256" key="6">
    <source>
        <dbReference type="ARBA" id="ARBA00023136"/>
    </source>
</evidence>
<feature type="transmembrane region" description="Helical" evidence="7">
    <location>
        <begin position="331"/>
        <end position="350"/>
    </location>
</feature>
<evidence type="ECO:0000256" key="2">
    <source>
        <dbReference type="ARBA" id="ARBA00007400"/>
    </source>
</evidence>
<proteinExistence type="inferred from homology"/>
<evidence type="ECO:0000259" key="8">
    <source>
        <dbReference type="Pfam" id="PF01757"/>
    </source>
</evidence>
<feature type="transmembrane region" description="Helical" evidence="7">
    <location>
        <begin position="201"/>
        <end position="227"/>
    </location>
</feature>
<feature type="transmembrane region" description="Helical" evidence="7">
    <location>
        <begin position="239"/>
        <end position="256"/>
    </location>
</feature>
<dbReference type="PANTHER" id="PTHR40074">
    <property type="entry name" value="O-ACETYLTRANSFERASE WECH"/>
    <property type="match status" value="1"/>
</dbReference>
<keyword evidence="3" id="KW-1003">Cell membrane</keyword>
<evidence type="ECO:0000256" key="3">
    <source>
        <dbReference type="ARBA" id="ARBA00022475"/>
    </source>
</evidence>
<dbReference type="RefSeq" id="WP_323218949.1">
    <property type="nucleotide sequence ID" value="NZ_JAYGHT010000068.1"/>
</dbReference>
<reference evidence="9 10" key="1">
    <citation type="submission" date="2023-12" db="EMBL/GenBank/DDBJ databases">
        <title>Baltic Sea Cyanobacteria.</title>
        <authorList>
            <person name="Delbaje E."/>
            <person name="Fewer D.P."/>
            <person name="Shishido T.K."/>
        </authorList>
    </citation>
    <scope>NUCLEOTIDE SEQUENCE [LARGE SCALE GENOMIC DNA]</scope>
    <source>
        <strain evidence="9 10">CCNP 1315</strain>
    </source>
</reference>
<organism evidence="9 10">
    <name type="scientific">Limnoraphis robusta CCNP1315</name>
    <dbReference type="NCBI Taxonomy" id="3110306"/>
    <lineage>
        <taxon>Bacteria</taxon>
        <taxon>Bacillati</taxon>
        <taxon>Cyanobacteriota</taxon>
        <taxon>Cyanophyceae</taxon>
        <taxon>Oscillatoriophycideae</taxon>
        <taxon>Oscillatoriales</taxon>
        <taxon>Sirenicapillariaceae</taxon>
        <taxon>Limnoraphis</taxon>
    </lineage>
</organism>
<feature type="transmembrane region" description="Helical" evidence="7">
    <location>
        <begin position="7"/>
        <end position="26"/>
    </location>
</feature>
<keyword evidence="5 7" id="KW-1133">Transmembrane helix</keyword>
<keyword evidence="10" id="KW-1185">Reference proteome</keyword>
<dbReference type="PANTHER" id="PTHR40074:SF2">
    <property type="entry name" value="O-ACETYLTRANSFERASE WECH"/>
    <property type="match status" value="1"/>
</dbReference>
<feature type="transmembrane region" description="Helical" evidence="7">
    <location>
        <begin position="76"/>
        <end position="96"/>
    </location>
</feature>
<keyword evidence="9" id="KW-0808">Transferase</keyword>
<name>A0ABU5TXL1_9CYAN</name>
<feature type="transmembrane region" description="Helical" evidence="7">
    <location>
        <begin position="46"/>
        <end position="64"/>
    </location>
</feature>
<gene>
    <name evidence="9" type="ORF">VB854_12090</name>
</gene>
<feature type="transmembrane region" description="Helical" evidence="7">
    <location>
        <begin position="116"/>
        <end position="140"/>
    </location>
</feature>
<dbReference type="GO" id="GO:0016746">
    <property type="term" value="F:acyltransferase activity"/>
    <property type="evidence" value="ECO:0007669"/>
    <property type="project" value="UniProtKB-KW"/>
</dbReference>
<dbReference type="Pfam" id="PF01757">
    <property type="entry name" value="Acyl_transf_3"/>
    <property type="match status" value="1"/>
</dbReference>
<keyword evidence="4 7" id="KW-0812">Transmembrane</keyword>
<evidence type="ECO:0000256" key="5">
    <source>
        <dbReference type="ARBA" id="ARBA00022989"/>
    </source>
</evidence>
<sequence>MRGKIRLTGIDFFRGLAIFAVVIVHADEGITVELSLWNQILEFSGFAVPFFVATSFYFGFCKICSTQGQYNLKSRLTRLMIPYFVWTGIYIVYRILKYLIKNETESINQLFQDPIGLIFFGGAAFQLYFLPLLAAGTIWVKPLSSFTHKKHNILVLFSLLIFSLIVYELVLYSGNSFVNGAGVAFQTWNNTLPVNLKDNQILRIILVFLAWTIRCFPYIFMAIILAYPGVNEKLQKKSLGYTVLMLISFCLVNRWGHDYLPEVLYEVGRGYLALLLALALSNYLPENKWIKNLAFCSFGIYLIHLLVVETFQIIENRVYPGETLRGSSLNLLIFALLSLVISWIATDLLMRRKKISQLMFGN</sequence>
<evidence type="ECO:0000256" key="1">
    <source>
        <dbReference type="ARBA" id="ARBA00004651"/>
    </source>
</evidence>
<protein>
    <submittedName>
        <fullName evidence="9">Acyltransferase</fullName>
        <ecNumber evidence="9">2.3.1.-</ecNumber>
    </submittedName>
</protein>
<comment type="caution">
    <text evidence="9">The sequence shown here is derived from an EMBL/GenBank/DDBJ whole genome shotgun (WGS) entry which is preliminary data.</text>
</comment>
<keyword evidence="9" id="KW-0012">Acyltransferase</keyword>
<feature type="transmembrane region" description="Helical" evidence="7">
    <location>
        <begin position="268"/>
        <end position="285"/>
    </location>
</feature>